<evidence type="ECO:0000313" key="1">
    <source>
        <dbReference type="EMBL" id="NBZ87694.1"/>
    </source>
</evidence>
<dbReference type="SUPFAM" id="SSF53474">
    <property type="entry name" value="alpha/beta-Hydrolases"/>
    <property type="match status" value="1"/>
</dbReference>
<proteinExistence type="predicted"/>
<reference evidence="1" key="1">
    <citation type="submission" date="2020-01" db="EMBL/GenBank/DDBJ databases">
        <authorList>
            <person name="Chen W.-M."/>
        </authorList>
    </citation>
    <scope>NUCLEOTIDE SEQUENCE</scope>
    <source>
        <strain evidence="1">CYK-10</strain>
    </source>
</reference>
<dbReference type="AlphaFoldDB" id="A0AAE5BVD2"/>
<organism evidence="1 2">
    <name type="scientific">Stagnihabitans tardus</name>
    <dbReference type="NCBI Taxonomy" id="2699202"/>
    <lineage>
        <taxon>Bacteria</taxon>
        <taxon>Pseudomonadati</taxon>
        <taxon>Pseudomonadota</taxon>
        <taxon>Alphaproteobacteria</taxon>
        <taxon>Rhodobacterales</taxon>
        <taxon>Paracoccaceae</taxon>
        <taxon>Stagnihabitans</taxon>
    </lineage>
</organism>
<evidence type="ECO:0000313" key="2">
    <source>
        <dbReference type="Proteomes" id="UP001193501"/>
    </source>
</evidence>
<comment type="caution">
    <text evidence="1">The sequence shown here is derived from an EMBL/GenBank/DDBJ whole genome shotgun (WGS) entry which is preliminary data.</text>
</comment>
<dbReference type="InterPro" id="IPR029058">
    <property type="entry name" value="AB_hydrolase_fold"/>
</dbReference>
<accession>A0AAE5BVD2</accession>
<dbReference type="EMBL" id="JAABNR010000007">
    <property type="protein sequence ID" value="NBZ87694.1"/>
    <property type="molecule type" value="Genomic_DNA"/>
</dbReference>
<sequence>MSDLAALIPFETQVAQNLHFETSDHFFELHHFGFDRLVVTFEDARLPKERPQRYRQGWGVAPFLKRGASILAVKPKQCHWYSKPDLAAAFAALRPFLAQYGEVVTYGMSMGGFAALTYADLLGAARVVALAPQATYRFVGPRRETRFPASFDWDHSGPHGDAVTGCKGAEVFILYDRMERTDKWHAGRFQGGNIHRIALPYFSHGVPRMLLNIGALGMVVDLVLTGELDELALYRLARQRRDFAQYLTFLKAKARQHPAHTARVYGLLGEVFDPSARA</sequence>
<dbReference type="RefSeq" id="WP_168774508.1">
    <property type="nucleotide sequence ID" value="NZ_JAABNR010000007.1"/>
</dbReference>
<keyword evidence="2" id="KW-1185">Reference proteome</keyword>
<evidence type="ECO:0008006" key="3">
    <source>
        <dbReference type="Google" id="ProtNLM"/>
    </source>
</evidence>
<dbReference type="Proteomes" id="UP001193501">
    <property type="component" value="Unassembled WGS sequence"/>
</dbReference>
<gene>
    <name evidence="1" type="ORF">GV832_08895</name>
</gene>
<protein>
    <recommendedName>
        <fullName evidence="3">Alpha/beta hydrolase</fullName>
    </recommendedName>
</protein>
<name>A0AAE5BVD2_9RHOB</name>
<dbReference type="Gene3D" id="3.40.50.1820">
    <property type="entry name" value="alpha/beta hydrolase"/>
    <property type="match status" value="1"/>
</dbReference>